<organism evidence="1 2">
    <name type="scientific">Saccoglossus kowalevskii</name>
    <name type="common">Acorn worm</name>
    <dbReference type="NCBI Taxonomy" id="10224"/>
    <lineage>
        <taxon>Eukaryota</taxon>
        <taxon>Metazoa</taxon>
        <taxon>Hemichordata</taxon>
        <taxon>Enteropneusta</taxon>
        <taxon>Harrimaniidae</taxon>
        <taxon>Saccoglossus</taxon>
    </lineage>
</organism>
<dbReference type="SUPFAM" id="SSF53335">
    <property type="entry name" value="S-adenosyl-L-methionine-dependent methyltransferases"/>
    <property type="match status" value="1"/>
</dbReference>
<proteinExistence type="predicted"/>
<sequence>MTSNMRSIYEDVNYYFKSLGLFLSRAKTCINDLGNRQWLELLTDLSFDADKEIRLLTIGTGKGDRDCLLIQHLSKRYNKLHVTVVEPAKRQLDEFKNKAAKITEDFPGVSFEWHVKMFEDYQNDHKKPDGTFHIVFAGHSLIYMKNWESALDGMYNHVQPGGMLAVTVVHGQGFQGRLRKMYRDLEGCSLHLQTSDDVKRHLKTKNIEHLNEKELSREVDFDISDVFDESSDDGNVLLDFLVLRSQFRKTAPPDHQAKVLKFLRDNSVKENGRHWLHSGEEHVAARRL</sequence>
<dbReference type="Gene3D" id="3.40.50.150">
    <property type="entry name" value="Vaccinia Virus protein VP39"/>
    <property type="match status" value="1"/>
</dbReference>
<protein>
    <submittedName>
        <fullName evidence="2">Histamine N-methyltransferase-like</fullName>
    </submittedName>
</protein>
<dbReference type="GeneID" id="102807875"/>
<evidence type="ECO:0000313" key="2">
    <source>
        <dbReference type="RefSeq" id="XP_006818316.1"/>
    </source>
</evidence>
<dbReference type="InterPro" id="IPR029063">
    <property type="entry name" value="SAM-dependent_MTases_sf"/>
</dbReference>
<evidence type="ECO:0000313" key="1">
    <source>
        <dbReference type="Proteomes" id="UP000694865"/>
    </source>
</evidence>
<dbReference type="Pfam" id="PF13489">
    <property type="entry name" value="Methyltransf_23"/>
    <property type="match status" value="1"/>
</dbReference>
<name>A0ABM0ME75_SACKO</name>
<accession>A0ABM0ME75</accession>
<gene>
    <name evidence="2" type="primary">LOC102807875</name>
</gene>
<reference evidence="2" key="1">
    <citation type="submission" date="2025-08" db="UniProtKB">
        <authorList>
            <consortium name="RefSeq"/>
        </authorList>
    </citation>
    <scope>IDENTIFICATION</scope>
    <source>
        <tissue evidence="2">Testes</tissue>
    </source>
</reference>
<dbReference type="RefSeq" id="XP_006818316.1">
    <property type="nucleotide sequence ID" value="XM_006818253.1"/>
</dbReference>
<dbReference type="Proteomes" id="UP000694865">
    <property type="component" value="Unplaced"/>
</dbReference>
<keyword evidence="1" id="KW-1185">Reference proteome</keyword>